<feature type="compositionally biased region" description="Basic and acidic residues" evidence="1">
    <location>
        <begin position="171"/>
        <end position="229"/>
    </location>
</feature>
<protein>
    <submittedName>
        <fullName evidence="2">Uncharacterized protein</fullName>
    </submittedName>
</protein>
<feature type="compositionally biased region" description="Acidic residues" evidence="1">
    <location>
        <begin position="53"/>
        <end position="70"/>
    </location>
</feature>
<dbReference type="OrthoDB" id="3477286at2759"/>
<evidence type="ECO:0000313" key="2">
    <source>
        <dbReference type="EMBL" id="KNB01698.1"/>
    </source>
</evidence>
<reference evidence="2" key="2">
    <citation type="journal article" date="2010" name="Nature">
        <title>Comparative genomics reveals mobile pathogenicity chromosomes in Fusarium.</title>
        <authorList>
            <person name="Ma L.J."/>
            <person name="van der Does H.C."/>
            <person name="Borkovich K.A."/>
            <person name="Coleman J.J."/>
            <person name="Daboussi M.J."/>
            <person name="Di Pietro A."/>
            <person name="Dufresne M."/>
            <person name="Freitag M."/>
            <person name="Grabherr M."/>
            <person name="Henrissat B."/>
            <person name="Houterman P.M."/>
            <person name="Kang S."/>
            <person name="Shim W.B."/>
            <person name="Woloshuk C."/>
            <person name="Xie X."/>
            <person name="Xu J.R."/>
            <person name="Antoniw J."/>
            <person name="Baker S.E."/>
            <person name="Bluhm B.H."/>
            <person name="Breakspear A."/>
            <person name="Brown D.W."/>
            <person name="Butchko R.A."/>
            <person name="Chapman S."/>
            <person name="Coulson R."/>
            <person name="Coutinho P.M."/>
            <person name="Danchin E.G."/>
            <person name="Diener A."/>
            <person name="Gale L.R."/>
            <person name="Gardiner D.M."/>
            <person name="Goff S."/>
            <person name="Hammond-Kosack K.E."/>
            <person name="Hilburn K."/>
            <person name="Hua-Van A."/>
            <person name="Jonkers W."/>
            <person name="Kazan K."/>
            <person name="Kodira C.D."/>
            <person name="Koehrsen M."/>
            <person name="Kumar L."/>
            <person name="Lee Y.H."/>
            <person name="Li L."/>
            <person name="Manners J.M."/>
            <person name="Miranda-Saavedra D."/>
            <person name="Mukherjee M."/>
            <person name="Park G."/>
            <person name="Park J."/>
            <person name="Park S.Y."/>
            <person name="Proctor R.H."/>
            <person name="Regev A."/>
            <person name="Ruiz-Roldan M.C."/>
            <person name="Sain D."/>
            <person name="Sakthikumar S."/>
            <person name="Sykes S."/>
            <person name="Schwartz D.C."/>
            <person name="Turgeon B.G."/>
            <person name="Wapinski I."/>
            <person name="Yoder O."/>
            <person name="Young S."/>
            <person name="Zeng Q."/>
            <person name="Zhou S."/>
            <person name="Galagan J."/>
            <person name="Cuomo C.A."/>
            <person name="Kistler H.C."/>
            <person name="Rep M."/>
        </authorList>
    </citation>
    <scope>NUCLEOTIDE SEQUENCE [LARGE SCALE GENOMIC DNA]</scope>
    <source>
        <strain evidence="2">4287</strain>
    </source>
</reference>
<proteinExistence type="predicted"/>
<feature type="compositionally biased region" description="Polar residues" evidence="1">
    <location>
        <begin position="230"/>
        <end position="241"/>
    </location>
</feature>
<gene>
    <name evidence="2" type="ORF">FOXG_04886</name>
</gene>
<dbReference type="KEGG" id="fox:FOXG_04886"/>
<dbReference type="RefSeq" id="XP_018239743.1">
    <property type="nucleotide sequence ID" value="XM_018382924.1"/>
</dbReference>
<organism evidence="2 3">
    <name type="scientific">Fusarium oxysporum f. sp. lycopersici (strain 4287 / CBS 123668 / FGSC 9935 / NRRL 34936)</name>
    <name type="common">Fusarium vascular wilt of tomato</name>
    <dbReference type="NCBI Taxonomy" id="426428"/>
    <lineage>
        <taxon>Eukaryota</taxon>
        <taxon>Fungi</taxon>
        <taxon>Dikarya</taxon>
        <taxon>Ascomycota</taxon>
        <taxon>Pezizomycotina</taxon>
        <taxon>Sordariomycetes</taxon>
        <taxon>Hypocreomycetidae</taxon>
        <taxon>Hypocreales</taxon>
        <taxon>Nectriaceae</taxon>
        <taxon>Fusarium</taxon>
        <taxon>Fusarium oxysporum species complex</taxon>
    </lineage>
</organism>
<dbReference type="EMBL" id="DS231700">
    <property type="protein sequence ID" value="KNB01698.1"/>
    <property type="molecule type" value="Genomic_DNA"/>
</dbReference>
<reference evidence="2" key="1">
    <citation type="submission" date="2007-04" db="EMBL/GenBank/DDBJ databases">
        <authorList>
            <consortium name="The Broad Institute Genome Sequencing Platform"/>
            <person name="Birren B."/>
            <person name="Lander E."/>
            <person name="Galagan J."/>
            <person name="Nusbaum C."/>
            <person name="Devon K."/>
            <person name="Ma L.-J."/>
            <person name="Jaffe D."/>
            <person name="Butler J."/>
            <person name="Alvarez P."/>
            <person name="Gnerre S."/>
            <person name="Grabherr M."/>
            <person name="Kleber M."/>
            <person name="Mauceli E."/>
            <person name="Brockman W."/>
            <person name="MacCallum I.A."/>
            <person name="Young S."/>
            <person name="LaButti K."/>
            <person name="DeCaprio D."/>
            <person name="Crawford M."/>
            <person name="Koehrsen M."/>
            <person name="Engels R."/>
            <person name="Montgomery P."/>
            <person name="Pearson M."/>
            <person name="Howarth C."/>
            <person name="Larson L."/>
            <person name="White J."/>
            <person name="O'Leary S."/>
            <person name="Kodira C."/>
            <person name="Zeng Q."/>
            <person name="Yandava C."/>
            <person name="Alvarado L."/>
            <person name="Kistler C."/>
            <person name="Shim W.-B."/>
            <person name="Kang S."/>
            <person name="Woloshuk C."/>
        </authorList>
    </citation>
    <scope>NUCLEOTIDE SEQUENCE</scope>
    <source>
        <strain evidence="2">4287</strain>
    </source>
</reference>
<name>A0A0J9US02_FUSO4</name>
<dbReference type="Proteomes" id="UP000009097">
    <property type="component" value="Unassembled WGS sequence"/>
</dbReference>
<evidence type="ECO:0000313" key="3">
    <source>
        <dbReference type="Proteomes" id="UP000009097"/>
    </source>
</evidence>
<sequence length="308" mass="33932">MLFKRFFRAHGFKPTREADQKKTNLSLADRPLLSRDRDEAAIPGKESTKGGPEQEEAPNDHGEEQEEAQDEGTSSNNITRQESESIITVEHGNDKEQAGALNDDKGDDHASARHEAAIEVISEKSERKESGYVKNNDENSCGEVNGQTIENVDDSKSTAEGNNEETDNSDVNDKEGNEQVEDNKEASEESSGEESKDKESVKEESSDDHGSEDRIPDRDTSGVYEKTESVSEGTSTTQESMTVLGLYPPDTKEGDFICILLGCSVPGVLRETTDKRHMILIGEAYVHGKMDGEAMEDTHRALETFSIK</sequence>
<dbReference type="AlphaFoldDB" id="A0A0J9US02"/>
<dbReference type="GeneID" id="28946896"/>
<dbReference type="VEuPathDB" id="FungiDB:FOXG_04886"/>
<dbReference type="Pfam" id="PF26639">
    <property type="entry name" value="Het-6_barrel"/>
    <property type="match status" value="1"/>
</dbReference>
<feature type="region of interest" description="Disordered" evidence="1">
    <location>
        <begin position="1"/>
        <end position="241"/>
    </location>
</feature>
<evidence type="ECO:0000256" key="1">
    <source>
        <dbReference type="SAM" id="MobiDB-lite"/>
    </source>
</evidence>
<feature type="compositionally biased region" description="Basic and acidic residues" evidence="1">
    <location>
        <begin position="91"/>
        <end position="137"/>
    </location>
</feature>
<feature type="compositionally biased region" description="Polar residues" evidence="1">
    <location>
        <begin position="71"/>
        <end position="86"/>
    </location>
</feature>
<feature type="compositionally biased region" description="Basic residues" evidence="1">
    <location>
        <begin position="1"/>
        <end position="13"/>
    </location>
</feature>
<accession>A0A0J9US02</accession>